<dbReference type="SMR" id="A0A1J6IMM7"/>
<dbReference type="AlphaFoldDB" id="A0A1J6IMM7"/>
<dbReference type="InterPro" id="IPR012337">
    <property type="entry name" value="RNaseH-like_sf"/>
</dbReference>
<dbReference type="OMA" id="EVECDAR"/>
<dbReference type="InterPro" id="IPR036397">
    <property type="entry name" value="RNaseH_sf"/>
</dbReference>
<reference evidence="2" key="1">
    <citation type="submission" date="2016-11" db="EMBL/GenBank/DDBJ databases">
        <title>The genome of Nicotiana attenuata.</title>
        <authorList>
            <person name="Xu S."/>
            <person name="Brockmoeller T."/>
            <person name="Gaquerel E."/>
            <person name="Navarro A."/>
            <person name="Kuhl H."/>
            <person name="Gase K."/>
            <person name="Ling Z."/>
            <person name="Zhou W."/>
            <person name="Kreitzer C."/>
            <person name="Stanke M."/>
            <person name="Tang H."/>
            <person name="Lyons E."/>
            <person name="Pandey P."/>
            <person name="Pandey S.P."/>
            <person name="Timmermann B."/>
            <person name="Baldwin I.T."/>
        </authorList>
    </citation>
    <scope>NUCLEOTIDE SEQUENCE [LARGE SCALE GENOMIC DNA]</scope>
    <source>
        <strain evidence="2">UT</strain>
    </source>
</reference>
<dbReference type="GO" id="GO:0003676">
    <property type="term" value="F:nucleic acid binding"/>
    <property type="evidence" value="ECO:0007669"/>
    <property type="project" value="InterPro"/>
</dbReference>
<dbReference type="InterPro" id="IPR053151">
    <property type="entry name" value="RNase_H-like"/>
</dbReference>
<sequence>SVKHTTQQAAEYTYLVAKKHKCLKQRQQNLKWEPPKENFYKLNTNGAHTTTTAGIGGIIQNSKAEWMLGFTAAVPGDSSTSAKLHALLQGLRIAYDYNFIPLEVEVDAQEIIRLFLSNTVSFDNLLTDCRYFLNRLGKPIVQHAYREHNRITDHLAKVGCNFGHNSAAHILENIPDFACQVFEEDKNGMQAQTTVQGHVLEDFSTASAKSDAIPSICNSNIVDNSITVGLYNSLLPSTSRLSCNRMQYTHPSSVRIT</sequence>
<evidence type="ECO:0000313" key="2">
    <source>
        <dbReference type="EMBL" id="OIT06413.1"/>
    </source>
</evidence>
<keyword evidence="3" id="KW-1185">Reference proteome</keyword>
<dbReference type="EMBL" id="MJEQ01037184">
    <property type="protein sequence ID" value="OIT06413.1"/>
    <property type="molecule type" value="Genomic_DNA"/>
</dbReference>
<evidence type="ECO:0000313" key="3">
    <source>
        <dbReference type="Proteomes" id="UP000187609"/>
    </source>
</evidence>
<organism evidence="2 3">
    <name type="scientific">Nicotiana attenuata</name>
    <name type="common">Coyote tobacco</name>
    <dbReference type="NCBI Taxonomy" id="49451"/>
    <lineage>
        <taxon>Eukaryota</taxon>
        <taxon>Viridiplantae</taxon>
        <taxon>Streptophyta</taxon>
        <taxon>Embryophyta</taxon>
        <taxon>Tracheophyta</taxon>
        <taxon>Spermatophyta</taxon>
        <taxon>Magnoliopsida</taxon>
        <taxon>eudicotyledons</taxon>
        <taxon>Gunneridae</taxon>
        <taxon>Pentapetalae</taxon>
        <taxon>asterids</taxon>
        <taxon>lamiids</taxon>
        <taxon>Solanales</taxon>
        <taxon>Solanaceae</taxon>
        <taxon>Nicotianoideae</taxon>
        <taxon>Nicotianeae</taxon>
        <taxon>Nicotiana</taxon>
    </lineage>
</organism>
<dbReference type="InterPro" id="IPR002156">
    <property type="entry name" value="RNaseH_domain"/>
</dbReference>
<dbReference type="Proteomes" id="UP000187609">
    <property type="component" value="Unassembled WGS sequence"/>
</dbReference>
<evidence type="ECO:0000259" key="1">
    <source>
        <dbReference type="Pfam" id="PF13456"/>
    </source>
</evidence>
<accession>A0A1J6IMM7</accession>
<dbReference type="Gene3D" id="3.30.420.10">
    <property type="entry name" value="Ribonuclease H-like superfamily/Ribonuclease H"/>
    <property type="match status" value="1"/>
</dbReference>
<dbReference type="Gramene" id="OIT06413">
    <property type="protein sequence ID" value="OIT06413"/>
    <property type="gene ID" value="A4A49_61419"/>
</dbReference>
<comment type="caution">
    <text evidence="2">The sequence shown here is derived from an EMBL/GenBank/DDBJ whole genome shotgun (WGS) entry which is preliminary data.</text>
</comment>
<dbReference type="SUPFAM" id="SSF53098">
    <property type="entry name" value="Ribonuclease H-like"/>
    <property type="match status" value="1"/>
</dbReference>
<dbReference type="InterPro" id="IPR044730">
    <property type="entry name" value="RNase_H-like_dom_plant"/>
</dbReference>
<feature type="domain" description="RNase H type-1" evidence="1">
    <location>
        <begin position="43"/>
        <end position="157"/>
    </location>
</feature>
<dbReference type="PANTHER" id="PTHR47723:SF23">
    <property type="entry name" value="REVERSE TRANSCRIPTASE-LIKE PROTEIN"/>
    <property type="match status" value="1"/>
</dbReference>
<name>A0A1J6IMM7_NICAT</name>
<proteinExistence type="predicted"/>
<protein>
    <recommendedName>
        <fullName evidence="1">RNase H type-1 domain-containing protein</fullName>
    </recommendedName>
</protein>
<dbReference type="Pfam" id="PF13456">
    <property type="entry name" value="RVT_3"/>
    <property type="match status" value="1"/>
</dbReference>
<feature type="non-terminal residue" evidence="2">
    <location>
        <position position="1"/>
    </location>
</feature>
<dbReference type="GO" id="GO:0004523">
    <property type="term" value="F:RNA-DNA hybrid ribonuclease activity"/>
    <property type="evidence" value="ECO:0007669"/>
    <property type="project" value="InterPro"/>
</dbReference>
<dbReference type="PANTHER" id="PTHR47723">
    <property type="entry name" value="OS05G0353850 PROTEIN"/>
    <property type="match status" value="1"/>
</dbReference>
<gene>
    <name evidence="2" type="ORF">A4A49_61419</name>
</gene>
<dbReference type="CDD" id="cd06222">
    <property type="entry name" value="RNase_H_like"/>
    <property type="match status" value="1"/>
</dbReference>